<evidence type="ECO:0000256" key="2">
    <source>
        <dbReference type="SAM" id="Phobius"/>
    </source>
</evidence>
<proteinExistence type="predicted"/>
<dbReference type="InterPro" id="IPR001164">
    <property type="entry name" value="ArfGAP_dom"/>
</dbReference>
<dbReference type="SUPFAM" id="SSF57863">
    <property type="entry name" value="ArfGap/RecO-like zinc finger"/>
    <property type="match status" value="1"/>
</dbReference>
<dbReference type="GO" id="GO:0005096">
    <property type="term" value="F:GTPase activator activity"/>
    <property type="evidence" value="ECO:0007669"/>
    <property type="project" value="InterPro"/>
</dbReference>
<evidence type="ECO:0000313" key="4">
    <source>
        <dbReference type="EMBL" id="KAJ6976897.1"/>
    </source>
</evidence>
<dbReference type="PANTHER" id="PTHR46419:SF3">
    <property type="entry name" value="ADP-RIBOSYLATION FACTOR GTPASE-ACTIVATING PROTEIN AGD15-RELATED"/>
    <property type="match status" value="1"/>
</dbReference>
<dbReference type="InterPro" id="IPR037278">
    <property type="entry name" value="ARFGAP/RecO"/>
</dbReference>
<evidence type="ECO:0000313" key="5">
    <source>
        <dbReference type="Proteomes" id="UP001164929"/>
    </source>
</evidence>
<dbReference type="Pfam" id="PF01412">
    <property type="entry name" value="ArfGap"/>
    <property type="match status" value="1"/>
</dbReference>
<accession>A0AAD6Q2S2</accession>
<feature type="transmembrane region" description="Helical" evidence="2">
    <location>
        <begin position="145"/>
        <end position="166"/>
    </location>
</feature>
<comment type="caution">
    <text evidence="4">The sequence shown here is derived from an EMBL/GenBank/DDBJ whole genome shotgun (WGS) entry which is preliminary data.</text>
</comment>
<sequence>MNSKASVSKELNARHTKILEGLLKLQENRECADCHMQSILEGILCFLISTEVRQHLSDSRTTRQWKHYTHCKTHRNIVEKVTDIEERSELNYRSPRWASVNLGIFICMQCSGTHRGLGVHISQVCIAFLSPSTSKIFDLYLYRPFLLPFVISSFIFIAITLFSWLLTTLRHYLYGYTDNGLDILALRIASLAKNPKQIVCGLMLEKLLISLNLECPWVTGDPIVSGKQNCLQILTEVGLTDSSMLSKSATEVWGEKMGFKKFKATNSSLKSNEL</sequence>
<dbReference type="PRINTS" id="PR00405">
    <property type="entry name" value="REVINTRACTNG"/>
</dbReference>
<dbReference type="EMBL" id="JAQIZT010000012">
    <property type="protein sequence ID" value="KAJ6976897.1"/>
    <property type="molecule type" value="Genomic_DNA"/>
</dbReference>
<dbReference type="PROSITE" id="PS50115">
    <property type="entry name" value="ARFGAP"/>
    <property type="match status" value="1"/>
</dbReference>
<protein>
    <recommendedName>
        <fullName evidence="3">Arf-GAP domain-containing protein</fullName>
    </recommendedName>
</protein>
<dbReference type="InterPro" id="IPR038508">
    <property type="entry name" value="ArfGAP_dom_sf"/>
</dbReference>
<keyword evidence="2" id="KW-0812">Transmembrane</keyword>
<gene>
    <name evidence="4" type="ORF">NC653_028925</name>
</gene>
<dbReference type="Gene3D" id="1.10.220.150">
    <property type="entry name" value="Arf GTPase activating protein"/>
    <property type="match status" value="1"/>
</dbReference>
<reference evidence="4" key="1">
    <citation type="journal article" date="2023" name="Mol. Ecol. Resour.">
        <title>Chromosome-level genome assembly of a triploid poplar Populus alba 'Berolinensis'.</title>
        <authorList>
            <person name="Chen S."/>
            <person name="Yu Y."/>
            <person name="Wang X."/>
            <person name="Wang S."/>
            <person name="Zhang T."/>
            <person name="Zhou Y."/>
            <person name="He R."/>
            <person name="Meng N."/>
            <person name="Wang Y."/>
            <person name="Liu W."/>
            <person name="Liu Z."/>
            <person name="Liu J."/>
            <person name="Guo Q."/>
            <person name="Huang H."/>
            <person name="Sederoff R.R."/>
            <person name="Wang G."/>
            <person name="Qu G."/>
            <person name="Chen S."/>
        </authorList>
    </citation>
    <scope>NUCLEOTIDE SEQUENCE</scope>
    <source>
        <strain evidence="4">SC-2020</strain>
    </source>
</reference>
<evidence type="ECO:0000256" key="1">
    <source>
        <dbReference type="PROSITE-ProRule" id="PRU00288"/>
    </source>
</evidence>
<dbReference type="SMART" id="SM00105">
    <property type="entry name" value="ArfGap"/>
    <property type="match status" value="1"/>
</dbReference>
<dbReference type="PANTHER" id="PTHR46419">
    <property type="entry name" value="ADP-RIBOSYLATION FACTOR GTPASE-ACTIVATING PROTEIN AGD5"/>
    <property type="match status" value="1"/>
</dbReference>
<keyword evidence="2" id="KW-1133">Transmembrane helix</keyword>
<keyword evidence="1" id="KW-0479">Metal-binding</keyword>
<name>A0AAD6Q2S2_9ROSI</name>
<keyword evidence="1" id="KW-0863">Zinc-finger</keyword>
<feature type="domain" description="Arf-GAP" evidence="3">
    <location>
        <begin position="16"/>
        <end position="150"/>
    </location>
</feature>
<keyword evidence="5" id="KW-1185">Reference proteome</keyword>
<dbReference type="GO" id="GO:0008270">
    <property type="term" value="F:zinc ion binding"/>
    <property type="evidence" value="ECO:0007669"/>
    <property type="project" value="UniProtKB-KW"/>
</dbReference>
<keyword evidence="2" id="KW-0472">Membrane</keyword>
<organism evidence="4 5">
    <name type="scientific">Populus alba x Populus x berolinensis</name>
    <dbReference type="NCBI Taxonomy" id="444605"/>
    <lineage>
        <taxon>Eukaryota</taxon>
        <taxon>Viridiplantae</taxon>
        <taxon>Streptophyta</taxon>
        <taxon>Embryophyta</taxon>
        <taxon>Tracheophyta</taxon>
        <taxon>Spermatophyta</taxon>
        <taxon>Magnoliopsida</taxon>
        <taxon>eudicotyledons</taxon>
        <taxon>Gunneridae</taxon>
        <taxon>Pentapetalae</taxon>
        <taxon>rosids</taxon>
        <taxon>fabids</taxon>
        <taxon>Malpighiales</taxon>
        <taxon>Salicaceae</taxon>
        <taxon>Saliceae</taxon>
        <taxon>Populus</taxon>
    </lineage>
</organism>
<dbReference type="Proteomes" id="UP001164929">
    <property type="component" value="Chromosome 12"/>
</dbReference>
<evidence type="ECO:0000259" key="3">
    <source>
        <dbReference type="PROSITE" id="PS50115"/>
    </source>
</evidence>
<dbReference type="AlphaFoldDB" id="A0AAD6Q2S2"/>
<keyword evidence="1" id="KW-0862">Zinc</keyword>
<dbReference type="InterPro" id="IPR044520">
    <property type="entry name" value="ARF_GAP_AGD5/15"/>
</dbReference>